<evidence type="ECO:0000256" key="1">
    <source>
        <dbReference type="ARBA" id="ARBA00006382"/>
    </source>
</evidence>
<dbReference type="PROSITE" id="PS00074">
    <property type="entry name" value="GLFV_DEHYDROGENASE"/>
    <property type="match status" value="1"/>
</dbReference>
<feature type="binding site" evidence="5">
    <location>
        <position position="350"/>
    </location>
    <ligand>
        <name>substrate</name>
    </ligand>
</feature>
<dbReference type="GO" id="GO:0004352">
    <property type="term" value="F:glutamate dehydrogenase (NAD+) activity"/>
    <property type="evidence" value="ECO:0007669"/>
    <property type="project" value="TreeGrafter"/>
</dbReference>
<dbReference type="PANTHER" id="PTHR11606:SF13">
    <property type="entry name" value="GLUTAMATE DEHYDROGENASE 1, MITOCHONDRIAL"/>
    <property type="match status" value="1"/>
</dbReference>
<keyword evidence="5" id="KW-0520">NAD</keyword>
<dbReference type="InterPro" id="IPR033524">
    <property type="entry name" value="Glu/Leu/Phe/Val_DH_AS"/>
</dbReference>
<dbReference type="GO" id="GO:0000166">
    <property type="term" value="F:nucleotide binding"/>
    <property type="evidence" value="ECO:0007669"/>
    <property type="project" value="UniProtKB-KW"/>
</dbReference>
<proteinExistence type="inferred from homology"/>
<sequence>MADKLNPFEIAQRQLDEAAKILKLDEASHAILRNPLRELHVEIPVKMDDGTVKVFQGFRVQYNDARGPTKGGIRFHPEETIDTVRALAAWMTWKTAVMDIPYGGAKGGIICNPKAMSEKELENLARGYIRAIGRFIGPEKDIPAPDVYTTPQIMAWMMDEYSKIVGYNAFGVITGKPIPLGGSLGRGDATARGGMYTVREAARFLGIDLKEATFAIQGYGNAGSFGAILAKELFGSKIVAVSDSRGGIYSEKGLDPHAVLEHKRKTGSVVDFPGTTPITNEELLELDVTVLVPAALENAITAENAPRIKARIIAELANGPTTPEADEILHKNGKFVIPDFLCNAGGVTVSYFEWVQNINGYYWSIERVHEELDKKMTKAFNDVLEQYKERKVHPRLAAYLVAVQRVVEAMKLRGWV</sequence>
<name>A0A7C1BDV8_UNCW3</name>
<evidence type="ECO:0000256" key="7">
    <source>
        <dbReference type="RuleBase" id="RU004417"/>
    </source>
</evidence>
<feature type="domain" description="Glutamate/phenylalanine/leucine/valine/L-tryptophan dehydrogenase C-terminal" evidence="8">
    <location>
        <begin position="183"/>
        <end position="414"/>
    </location>
</feature>
<dbReference type="SMART" id="SM00839">
    <property type="entry name" value="ELFV_dehydrog"/>
    <property type="match status" value="1"/>
</dbReference>
<evidence type="ECO:0000313" key="9">
    <source>
        <dbReference type="EMBL" id="HDM90469.1"/>
    </source>
</evidence>
<dbReference type="InterPro" id="IPR014362">
    <property type="entry name" value="Glu_DH"/>
</dbReference>
<dbReference type="PIRSF" id="PIRSF000185">
    <property type="entry name" value="Glu_DH"/>
    <property type="match status" value="1"/>
</dbReference>
<organism evidence="9">
    <name type="scientific">candidate division WOR-3 bacterium</name>
    <dbReference type="NCBI Taxonomy" id="2052148"/>
    <lineage>
        <taxon>Bacteria</taxon>
        <taxon>Bacteria division WOR-3</taxon>
    </lineage>
</organism>
<comment type="similarity">
    <text evidence="1 3 7">Belongs to the Glu/Leu/Phe/Val dehydrogenases family.</text>
</comment>
<dbReference type="InterPro" id="IPR006097">
    <property type="entry name" value="Glu/Leu/Phe/Val/Trp_DH_dimer"/>
</dbReference>
<evidence type="ECO:0000256" key="6">
    <source>
        <dbReference type="PIRSR" id="PIRSR000185-3"/>
    </source>
</evidence>
<feature type="active site" description="Proton donor" evidence="4">
    <location>
        <position position="106"/>
    </location>
</feature>
<feature type="binding site" evidence="5">
    <location>
        <position position="70"/>
    </location>
    <ligand>
        <name>substrate</name>
    </ligand>
</feature>
<dbReference type="InterPro" id="IPR033922">
    <property type="entry name" value="NAD_bind_Glu_DH"/>
</dbReference>
<evidence type="ECO:0000256" key="4">
    <source>
        <dbReference type="PIRSR" id="PIRSR000185-1"/>
    </source>
</evidence>
<feature type="binding site" evidence="5">
    <location>
        <position position="221"/>
    </location>
    <ligand>
        <name>NAD(+)</name>
        <dbReference type="ChEBI" id="CHEBI:57540"/>
    </ligand>
</feature>
<dbReference type="Proteomes" id="UP000885931">
    <property type="component" value="Unassembled WGS sequence"/>
</dbReference>
<dbReference type="FunFam" id="3.40.50.10860:FF:000003">
    <property type="entry name" value="Glutamate dehydrogenase"/>
    <property type="match status" value="1"/>
</dbReference>
<feature type="binding site" evidence="5">
    <location>
        <position position="94"/>
    </location>
    <ligand>
        <name>substrate</name>
    </ligand>
</feature>
<evidence type="ECO:0000256" key="2">
    <source>
        <dbReference type="ARBA" id="ARBA00023002"/>
    </source>
</evidence>
<dbReference type="CDD" id="cd01076">
    <property type="entry name" value="NAD_bind_1_Glu_DH"/>
    <property type="match status" value="1"/>
</dbReference>
<dbReference type="Pfam" id="PF00208">
    <property type="entry name" value="ELFV_dehydrog"/>
    <property type="match status" value="1"/>
</dbReference>
<dbReference type="InterPro" id="IPR046346">
    <property type="entry name" value="Aminoacid_DH-like_N_sf"/>
</dbReference>
<dbReference type="Gene3D" id="3.40.50.10860">
    <property type="entry name" value="Leucine Dehydrogenase, chain A, domain 1"/>
    <property type="match status" value="1"/>
</dbReference>
<dbReference type="GO" id="GO:0006538">
    <property type="term" value="P:L-glutamate catabolic process"/>
    <property type="evidence" value="ECO:0007669"/>
    <property type="project" value="TreeGrafter"/>
</dbReference>
<dbReference type="Pfam" id="PF02812">
    <property type="entry name" value="ELFV_dehydrog_N"/>
    <property type="match status" value="1"/>
</dbReference>
<keyword evidence="2 3" id="KW-0560">Oxidoreductase</keyword>
<feature type="site" description="Important for catalysis" evidence="6">
    <location>
        <position position="146"/>
    </location>
</feature>
<evidence type="ECO:0000259" key="8">
    <source>
        <dbReference type="SMART" id="SM00839"/>
    </source>
</evidence>
<feature type="binding site" evidence="5">
    <location>
        <position position="190"/>
    </location>
    <ligand>
        <name>NAD(+)</name>
        <dbReference type="ChEBI" id="CHEBI:57540"/>
    </ligand>
</feature>
<evidence type="ECO:0000256" key="5">
    <source>
        <dbReference type="PIRSR" id="PIRSR000185-2"/>
    </source>
</evidence>
<dbReference type="InterPro" id="IPR006095">
    <property type="entry name" value="Glu/Leu/Phe/Val/Trp_DH"/>
</dbReference>
<protein>
    <recommendedName>
        <fullName evidence="3">Glutamate dehydrogenase</fullName>
    </recommendedName>
</protein>
<accession>A0A7C1BDV8</accession>
<dbReference type="Gene3D" id="3.40.50.720">
    <property type="entry name" value="NAD(P)-binding Rossmann-like Domain"/>
    <property type="match status" value="1"/>
</dbReference>
<dbReference type="EMBL" id="DRBW01000177">
    <property type="protein sequence ID" value="HDM90469.1"/>
    <property type="molecule type" value="Genomic_DNA"/>
</dbReference>
<dbReference type="SUPFAM" id="SSF51735">
    <property type="entry name" value="NAD(P)-binding Rossmann-fold domains"/>
    <property type="match status" value="1"/>
</dbReference>
<dbReference type="AlphaFoldDB" id="A0A7C1BDV8"/>
<dbReference type="PRINTS" id="PR00082">
    <property type="entry name" value="GLFDHDRGNASE"/>
</dbReference>
<evidence type="ECO:0000256" key="3">
    <source>
        <dbReference type="PIRNR" id="PIRNR000185"/>
    </source>
</evidence>
<keyword evidence="5" id="KW-0547">Nucleotide-binding</keyword>
<reference evidence="9" key="1">
    <citation type="journal article" date="2020" name="mSystems">
        <title>Genome- and Community-Level Interaction Insights into Carbon Utilization and Element Cycling Functions of Hydrothermarchaeota in Hydrothermal Sediment.</title>
        <authorList>
            <person name="Zhou Z."/>
            <person name="Liu Y."/>
            <person name="Xu W."/>
            <person name="Pan J."/>
            <person name="Luo Z.H."/>
            <person name="Li M."/>
        </authorList>
    </citation>
    <scope>NUCLEOTIDE SEQUENCE [LARGE SCALE GENOMIC DNA]</scope>
    <source>
        <strain evidence="9">HyVt-237</strain>
    </source>
</reference>
<comment type="caution">
    <text evidence="9">The sequence shown here is derived from an EMBL/GenBank/DDBJ whole genome shotgun (WGS) entry which is preliminary data.</text>
</comment>
<dbReference type="PANTHER" id="PTHR11606">
    <property type="entry name" value="GLUTAMATE DEHYDROGENASE"/>
    <property type="match status" value="1"/>
</dbReference>
<dbReference type="InterPro" id="IPR036291">
    <property type="entry name" value="NAD(P)-bd_dom_sf"/>
</dbReference>
<dbReference type="InterPro" id="IPR006096">
    <property type="entry name" value="Glu/Leu/Phe/Val/Trp_DH_C"/>
</dbReference>
<gene>
    <name evidence="9" type="ORF">ENG67_04590</name>
</gene>
<dbReference type="SUPFAM" id="SSF53223">
    <property type="entry name" value="Aminoacid dehydrogenase-like, N-terminal domain"/>
    <property type="match status" value="1"/>
</dbReference>